<dbReference type="EMBL" id="JAPDRQ010000297">
    <property type="protein sequence ID" value="KAJ9650918.1"/>
    <property type="molecule type" value="Genomic_DNA"/>
</dbReference>
<accession>A0ACC2ZTU0</accession>
<name>A0ACC2ZTU0_9EURO</name>
<evidence type="ECO:0000313" key="2">
    <source>
        <dbReference type="Proteomes" id="UP001172386"/>
    </source>
</evidence>
<evidence type="ECO:0000313" key="1">
    <source>
        <dbReference type="EMBL" id="KAJ9650918.1"/>
    </source>
</evidence>
<sequence>MGAAAPARRLPERTARCRWAAVSARQQPAAVRSHRRSPDYPGNTRPPGGRFERWGCQIADRPNSGILARSQPRLHATAEAQHRRCGRKHDSPWMFQRNHRGKWMKKFLFAAILAASLAGCTTNPPLNFSVPNVGVSSKKIDGELKSLTVTLARPDEAKGKIPAQAQHEVPQMWQNALTEALNKMAVFRDDAPVKLSLSVKILAIDIPNFGASMTTKTIARYELIDRATGSIVYTQDVSASGEVPFNYAFAGVIRARESISRSAQNNIAQFLQALETVDITKPMFPNKQEAPYSIGSVGQVNRTVGGTVISVRPVSIDGSQGGGAVAGAAAGGVAGSTIGGSDQAAAIGAIGGLVVGAIAGAASERALSKAQGLEYVVQTENGNLMTVVQGPDPVFSTGMRVLVLYGSPSRIIADPRQAKTTPGSSRKEAAVVPEIAKYFAGLDTDGDGYLSLKEMQQAMVAAQAADAPAK</sequence>
<comment type="caution">
    <text evidence="1">The sequence shown here is derived from an EMBL/GenBank/DDBJ whole genome shotgun (WGS) entry which is preliminary data.</text>
</comment>
<gene>
    <name evidence="1" type="ORF">H2198_009791</name>
</gene>
<keyword evidence="2" id="KW-1185">Reference proteome</keyword>
<organism evidence="1 2">
    <name type="scientific">Neophaeococcomyces mojaviensis</name>
    <dbReference type="NCBI Taxonomy" id="3383035"/>
    <lineage>
        <taxon>Eukaryota</taxon>
        <taxon>Fungi</taxon>
        <taxon>Dikarya</taxon>
        <taxon>Ascomycota</taxon>
        <taxon>Pezizomycotina</taxon>
        <taxon>Eurotiomycetes</taxon>
        <taxon>Chaetothyriomycetidae</taxon>
        <taxon>Chaetothyriales</taxon>
        <taxon>Chaetothyriales incertae sedis</taxon>
        <taxon>Neophaeococcomyces</taxon>
    </lineage>
</organism>
<dbReference type="Proteomes" id="UP001172386">
    <property type="component" value="Unassembled WGS sequence"/>
</dbReference>
<proteinExistence type="predicted"/>
<protein>
    <submittedName>
        <fullName evidence="1">Uncharacterized protein</fullName>
    </submittedName>
</protein>
<reference evidence="1" key="1">
    <citation type="submission" date="2022-10" db="EMBL/GenBank/DDBJ databases">
        <title>Culturing micro-colonial fungi from biological soil crusts in the Mojave desert and describing Neophaeococcomyces mojavensis, and introducing the new genera and species Taxawa tesnikishii.</title>
        <authorList>
            <person name="Kurbessoian T."/>
            <person name="Stajich J.E."/>
        </authorList>
    </citation>
    <scope>NUCLEOTIDE SEQUENCE</scope>
    <source>
        <strain evidence="1">JES_112</strain>
    </source>
</reference>